<dbReference type="Proteomes" id="UP000494245">
    <property type="component" value="Unassembled WGS sequence"/>
</dbReference>
<reference evidence="5 6" key="1">
    <citation type="submission" date="2020-04" db="EMBL/GenBank/DDBJ databases">
        <authorList>
            <consortium name="Desulfovibrio sp. FSS-1 genome sequencing consortium"/>
            <person name="Shimoshige H."/>
            <person name="Kobayashi H."/>
            <person name="Maekawa T."/>
        </authorList>
    </citation>
    <scope>NUCLEOTIDE SEQUENCE [LARGE SCALE GENOMIC DNA]</scope>
    <source>
        <strain evidence="5 6">SIID29052-01</strain>
    </source>
</reference>
<comment type="similarity">
    <text evidence="1">Belongs to the glycosyltransferase 2 family.</text>
</comment>
<dbReference type="SUPFAM" id="SSF53448">
    <property type="entry name" value="Nucleotide-diphospho-sugar transferases"/>
    <property type="match status" value="1"/>
</dbReference>
<dbReference type="GO" id="GO:0016757">
    <property type="term" value="F:glycosyltransferase activity"/>
    <property type="evidence" value="ECO:0007669"/>
    <property type="project" value="UniProtKB-KW"/>
</dbReference>
<gene>
    <name evidence="5" type="primary">epsE</name>
    <name evidence="5" type="ORF">NNJEOMEG_02948</name>
</gene>
<dbReference type="SUPFAM" id="SSF51735">
    <property type="entry name" value="NAD(P)-binding Rossmann-fold domains"/>
    <property type="match status" value="1"/>
</dbReference>
<organism evidence="5 6">
    <name type="scientific">Fundidesulfovibrio magnetotacticus</name>
    <dbReference type="NCBI Taxonomy" id="2730080"/>
    <lineage>
        <taxon>Bacteria</taxon>
        <taxon>Pseudomonadati</taxon>
        <taxon>Thermodesulfobacteriota</taxon>
        <taxon>Desulfovibrionia</taxon>
        <taxon>Desulfovibrionales</taxon>
        <taxon>Desulfovibrionaceae</taxon>
        <taxon>Fundidesulfovibrio</taxon>
    </lineage>
</organism>
<dbReference type="Gene3D" id="3.40.50.720">
    <property type="entry name" value="NAD(P)-binding Rossmann-like Domain"/>
    <property type="match status" value="1"/>
</dbReference>
<dbReference type="CDD" id="cd00761">
    <property type="entry name" value="Glyco_tranf_GTA_type"/>
    <property type="match status" value="1"/>
</dbReference>
<name>A0A6V8LTN8_9BACT</name>
<evidence type="ECO:0000313" key="5">
    <source>
        <dbReference type="EMBL" id="GFK95094.1"/>
    </source>
</evidence>
<evidence type="ECO:0000313" key="6">
    <source>
        <dbReference type="Proteomes" id="UP000494245"/>
    </source>
</evidence>
<keyword evidence="6" id="KW-1185">Reference proteome</keyword>
<dbReference type="Gene3D" id="3.90.550.10">
    <property type="entry name" value="Spore Coat Polysaccharide Biosynthesis Protein SpsA, Chain A"/>
    <property type="match status" value="1"/>
</dbReference>
<keyword evidence="3 5" id="KW-0808">Transferase</keyword>
<dbReference type="PANTHER" id="PTHR43685">
    <property type="entry name" value="GLYCOSYLTRANSFERASE"/>
    <property type="match status" value="1"/>
</dbReference>
<protein>
    <submittedName>
        <fullName evidence="5">Glycosyltransferase EpsE</fullName>
        <ecNumber evidence="5">2.4.-.-</ecNumber>
    </submittedName>
</protein>
<dbReference type="InterPro" id="IPR029044">
    <property type="entry name" value="Nucleotide-diphossugar_trans"/>
</dbReference>
<proteinExistence type="inferred from homology"/>
<dbReference type="EMBL" id="BLTE01000014">
    <property type="protein sequence ID" value="GFK95094.1"/>
    <property type="molecule type" value="Genomic_DNA"/>
</dbReference>
<dbReference type="InterPro" id="IPR050834">
    <property type="entry name" value="Glycosyltransf_2"/>
</dbReference>
<dbReference type="InterPro" id="IPR001173">
    <property type="entry name" value="Glyco_trans_2-like"/>
</dbReference>
<evidence type="ECO:0000256" key="1">
    <source>
        <dbReference type="ARBA" id="ARBA00006739"/>
    </source>
</evidence>
<accession>A0A6V8LTN8</accession>
<evidence type="ECO:0000256" key="2">
    <source>
        <dbReference type="ARBA" id="ARBA00022676"/>
    </source>
</evidence>
<dbReference type="EC" id="2.4.-.-" evidence="5"/>
<evidence type="ECO:0000256" key="3">
    <source>
        <dbReference type="ARBA" id="ARBA00022679"/>
    </source>
</evidence>
<evidence type="ECO:0000259" key="4">
    <source>
        <dbReference type="Pfam" id="PF00535"/>
    </source>
</evidence>
<dbReference type="InterPro" id="IPR036291">
    <property type="entry name" value="NAD(P)-bd_dom_sf"/>
</dbReference>
<comment type="caution">
    <text evidence="5">The sequence shown here is derived from an EMBL/GenBank/DDBJ whole genome shotgun (WGS) entry which is preliminary data.</text>
</comment>
<dbReference type="RefSeq" id="WP_173085812.1">
    <property type="nucleotide sequence ID" value="NZ_BLTE01000014.1"/>
</dbReference>
<sequence length="340" mass="37222">MEPLVSVLLPARNASDHLAGALESLSAQTLADIEILAVDDHSDDGGLTRALLEAHASRDQRLRALQSPRRGIAHALNHAAAHARGRYLARMDADDTCHPRRLELQAALLELHPSVDACGCRVAFGGDADLCPGYARHVQWVNSLLTHEAMSLERFRDAPLAHPSAVFRAASFARLGGYRQGPFPEDHELWLRWLEADAVLAKRPETLLTWNDPPGRLSRTDPRYAPEAFHAMKADYLARWLAACNPHHPEVWIVGAGRVTRRRAAHLAARGVRFRAYLDIDPAKIGNRPGGVPVLHHRDAPRPGEGFVVSYVSQPGAGEAVARMLQSLGHAPGRDYLLAG</sequence>
<dbReference type="AlphaFoldDB" id="A0A6V8LTN8"/>
<reference evidence="5 6" key="2">
    <citation type="submission" date="2020-05" db="EMBL/GenBank/DDBJ databases">
        <title>Draft genome sequence of Desulfovibrio sp. strainFSS-1.</title>
        <authorList>
            <person name="Shimoshige H."/>
            <person name="Kobayashi H."/>
            <person name="Maekawa T."/>
        </authorList>
    </citation>
    <scope>NUCLEOTIDE SEQUENCE [LARGE SCALE GENOMIC DNA]</scope>
    <source>
        <strain evidence="5 6">SIID29052-01</strain>
    </source>
</reference>
<keyword evidence="2 5" id="KW-0328">Glycosyltransferase</keyword>
<dbReference type="Pfam" id="PF00535">
    <property type="entry name" value="Glycos_transf_2"/>
    <property type="match status" value="1"/>
</dbReference>
<dbReference type="PANTHER" id="PTHR43685:SF5">
    <property type="entry name" value="GLYCOSYLTRANSFERASE EPSE-RELATED"/>
    <property type="match status" value="1"/>
</dbReference>
<feature type="domain" description="Glycosyltransferase 2-like" evidence="4">
    <location>
        <begin position="6"/>
        <end position="172"/>
    </location>
</feature>